<comment type="caution">
    <text evidence="1">The sequence shown here is derived from an EMBL/GenBank/DDBJ whole genome shotgun (WGS) entry which is preliminary data.</text>
</comment>
<accession>A0A941E8C9</accession>
<dbReference type="AlphaFoldDB" id="A0A941E8C9"/>
<evidence type="ECO:0000313" key="1">
    <source>
        <dbReference type="EMBL" id="MBR7826891.1"/>
    </source>
</evidence>
<dbReference type="RefSeq" id="WP_212518035.1">
    <property type="nucleotide sequence ID" value="NZ_JAGSOH010000024.1"/>
</dbReference>
<name>A0A941E8C9_9ACTN</name>
<sequence length="352" mass="37933">MSSSPAFDWDPAGPDRVLAVARGDVAALRVGAAREALADTRTAGNHDARAFRTLVLAATAAGSNVAENWAKQEPENPDALLLYARVAAHRALTARRDREALEAIAAKACTAAHRAWPADPTPFVIELTLHRLRGAGQGGVPARPPGTGGDPAWALWREVEARHPGNREAGQRLLALCYPRHGGSAELTSDTAAYLASVGPPYGINQLLPLFADLEQDHGSGPVEPDPQRVAKIHQLLGHLTARGPVEPQAEQRRRTLLEMLDLELRGEKAVDPVAEELSRAWFGPNATDGPPASATVSDLSVLAEALHRGGRFGPAWRVFQHVHPYASPFPWSRHGPPEKVLSRVYRDCRRG</sequence>
<dbReference type="Proteomes" id="UP000676325">
    <property type="component" value="Unassembled WGS sequence"/>
</dbReference>
<proteinExistence type="predicted"/>
<evidence type="ECO:0000313" key="2">
    <source>
        <dbReference type="Proteomes" id="UP000676325"/>
    </source>
</evidence>
<protein>
    <submittedName>
        <fullName evidence="1">Uncharacterized protein</fullName>
    </submittedName>
</protein>
<organism evidence="1 2">
    <name type="scientific">Actinospica acidithermotolerans</name>
    <dbReference type="NCBI Taxonomy" id="2828514"/>
    <lineage>
        <taxon>Bacteria</taxon>
        <taxon>Bacillati</taxon>
        <taxon>Actinomycetota</taxon>
        <taxon>Actinomycetes</taxon>
        <taxon>Catenulisporales</taxon>
        <taxon>Actinospicaceae</taxon>
        <taxon>Actinospica</taxon>
    </lineage>
</organism>
<keyword evidence="2" id="KW-1185">Reference proteome</keyword>
<gene>
    <name evidence="1" type="ORF">KDK95_11305</name>
</gene>
<reference evidence="1" key="1">
    <citation type="submission" date="2021-04" db="EMBL/GenBank/DDBJ databases">
        <title>Genome based classification of Actinospica acidithermotolerans sp. nov., an actinobacterium isolated from an Indonesian hot spring.</title>
        <authorList>
            <person name="Kusuma A.B."/>
            <person name="Putra K.E."/>
            <person name="Nafisah S."/>
            <person name="Loh J."/>
            <person name="Nouioui I."/>
            <person name="Goodfellow M."/>
        </authorList>
    </citation>
    <scope>NUCLEOTIDE SEQUENCE</scope>
    <source>
        <strain evidence="1">MGRD01-02</strain>
    </source>
</reference>
<dbReference type="EMBL" id="JAGSOH010000024">
    <property type="protein sequence ID" value="MBR7826891.1"/>
    <property type="molecule type" value="Genomic_DNA"/>
</dbReference>